<dbReference type="Pfam" id="PF00144">
    <property type="entry name" value="Beta-lactamase"/>
    <property type="match status" value="1"/>
</dbReference>
<dbReference type="PANTHER" id="PTHR43283">
    <property type="entry name" value="BETA-LACTAMASE-RELATED"/>
    <property type="match status" value="1"/>
</dbReference>
<feature type="compositionally biased region" description="Basic and acidic residues" evidence="1">
    <location>
        <begin position="598"/>
        <end position="621"/>
    </location>
</feature>
<dbReference type="InterPro" id="IPR012338">
    <property type="entry name" value="Beta-lactam/transpept-like"/>
</dbReference>
<gene>
    <name evidence="3" type="ORF">GJQ69_01355</name>
    <name evidence="4" type="ORF">GKP14_02995</name>
</gene>
<dbReference type="RefSeq" id="WP_086036593.1">
    <property type="nucleotide sequence ID" value="NZ_CP046051.1"/>
</dbReference>
<dbReference type="PANTHER" id="PTHR43283:SF7">
    <property type="entry name" value="BETA-LACTAMASE-RELATED DOMAIN-CONTAINING PROTEIN"/>
    <property type="match status" value="1"/>
</dbReference>
<reference evidence="4" key="2">
    <citation type="journal article" date="2021" name="Appl. Environ. Microbiol.">
        <title>Adaptability of a Caproate-Producing Bacterium Contributes to Its Dominance in an Anaerobic Fermentation System.</title>
        <authorList>
            <person name="Wang H."/>
            <person name="Gu Y."/>
            <person name="Zhou W."/>
            <person name="Zhao D."/>
            <person name="Qiao Z."/>
            <person name="Zheng J."/>
            <person name="Gao J."/>
            <person name="Chen X."/>
            <person name="Ren C."/>
            <person name="Xu Y."/>
        </authorList>
    </citation>
    <scope>NUCLEOTIDE SEQUENCE</scope>
    <source>
        <strain evidence="4">JNU-WLY1368</strain>
    </source>
</reference>
<dbReference type="Proteomes" id="UP000509623">
    <property type="component" value="Chromosome"/>
</dbReference>
<proteinExistence type="predicted"/>
<dbReference type="SUPFAM" id="SSF56601">
    <property type="entry name" value="beta-lactamase/transpeptidase-like"/>
    <property type="match status" value="1"/>
</dbReference>
<dbReference type="EMBL" id="CP046051">
    <property type="protein sequence ID" value="QKN23252.1"/>
    <property type="molecule type" value="Genomic_DNA"/>
</dbReference>
<dbReference type="Gene3D" id="3.40.710.10">
    <property type="entry name" value="DD-peptidase/beta-lactamase superfamily"/>
    <property type="match status" value="1"/>
</dbReference>
<evidence type="ECO:0000259" key="2">
    <source>
        <dbReference type="Pfam" id="PF00144"/>
    </source>
</evidence>
<keyword evidence="6" id="KW-1185">Reference proteome</keyword>
<protein>
    <submittedName>
        <fullName evidence="3">Serine hydrolase</fullName>
    </submittedName>
</protein>
<evidence type="ECO:0000313" key="6">
    <source>
        <dbReference type="Proteomes" id="UP000509623"/>
    </source>
</evidence>
<evidence type="ECO:0000313" key="5">
    <source>
        <dbReference type="Proteomes" id="UP000501316"/>
    </source>
</evidence>
<reference evidence="5 6" key="1">
    <citation type="submission" date="2019-11" db="EMBL/GenBank/DDBJ databases">
        <authorList>
            <person name="Ren C."/>
            <person name="Wang H."/>
            <person name="Xu Y."/>
        </authorList>
    </citation>
    <scope>NUCLEOTIDE SEQUENCE [LARGE SCALE GENOMIC DNA]</scope>
    <source>
        <strain evidence="6">JNU-WLY1368</strain>
        <strain evidence="3 5">LBM 19010</strain>
    </source>
</reference>
<dbReference type="Proteomes" id="UP000501316">
    <property type="component" value="Chromosome"/>
</dbReference>
<dbReference type="GO" id="GO:0016787">
    <property type="term" value="F:hydrolase activity"/>
    <property type="evidence" value="ECO:0007669"/>
    <property type="project" value="UniProtKB-KW"/>
</dbReference>
<dbReference type="KEGG" id="clf:GJQ69_01355"/>
<sequence length="621" mass="70513">MIVDLVSQMKTMNLMLSILQGNPERCMPYPFEPYREKPLPDRSLYGLETSTPEAQGVESAWLNGFFTALRDCQSIHVHSVAVMRHGKLIAEASFKPYTAAFPHMQFSAAKSVVGMAVGMAVSENRLSVTDKLVDFFPDERSFFHNSHVSNVTIQNLLQMTAGVKYNELFSVTDRDWVRGYLSSECIFEPGSEFYYNSMNTYMLSAVLHRMTGISLVDYLMPRLFTPMRIPRPRWETCPMGIEKGGWGLYLRSVDMAKLGQLYLQQGLWHTAKGDRQLVPEQWVRDSIEKTVRTDGASRDDRYGYQLWSFPVGHSYQYSGLFGQHVFILPHLDAVVAMTSGSQTFVTDEASTITEKYFAKDAEGFHDEPLPNNLHALRKLEDTLAHLYAVQQTIPPQPKKPIWPPFQPAPQLRRTVPPLALSLEGKSYRLESGYGTIMPQTLKAFINNYPPTIEAFSFRFTPGMCHIGIRSGGEDTVLTAGLENEPFRSEMTVNGETYPVGCSVYLTTDEDDRPVLKLYAAFLQTPFTRVIKFVFYHDLQQLLVRFDEQPSIEESCEMMFGLMSGAGASQKHFAMTAAQEKMRPRLKQLSMPKMHGRLIKPEQEMPQTAEKKEPDKIAQTEE</sequence>
<feature type="region of interest" description="Disordered" evidence="1">
    <location>
        <begin position="592"/>
        <end position="621"/>
    </location>
</feature>
<reference evidence="4" key="3">
    <citation type="journal article" date="2022" name="Int. J. Syst. Evol. Microbiol.">
        <title>Caproicibacterium lactatifermentans sp. nov., isolated from pit clay used for the production of Chinese strong aroma-type liquor.</title>
        <authorList>
            <person name="Wang H."/>
            <person name="Gu Y."/>
            <person name="Zhao D."/>
            <person name="Qiao Z."/>
            <person name="Zheng J."/>
            <person name="Gao J."/>
            <person name="Ren C."/>
            <person name="Xu Y."/>
        </authorList>
    </citation>
    <scope>NUCLEOTIDE SEQUENCE</scope>
    <source>
        <strain evidence="4">JNU-WLY1368</strain>
    </source>
</reference>
<dbReference type="EMBL" id="CP046161">
    <property type="protein sequence ID" value="QKO30066.1"/>
    <property type="molecule type" value="Genomic_DNA"/>
</dbReference>
<organism evidence="3 5">
    <name type="scientific">Caproicibacterium lactatifermentans</name>
    <dbReference type="NCBI Taxonomy" id="2666138"/>
    <lineage>
        <taxon>Bacteria</taxon>
        <taxon>Bacillati</taxon>
        <taxon>Bacillota</taxon>
        <taxon>Clostridia</taxon>
        <taxon>Eubacteriales</taxon>
        <taxon>Oscillospiraceae</taxon>
        <taxon>Caproicibacterium</taxon>
    </lineage>
</organism>
<name>A0A859DR39_9FIRM</name>
<dbReference type="AlphaFoldDB" id="A0A859DR39"/>
<dbReference type="InterPro" id="IPR001466">
    <property type="entry name" value="Beta-lactam-related"/>
</dbReference>
<evidence type="ECO:0000256" key="1">
    <source>
        <dbReference type="SAM" id="MobiDB-lite"/>
    </source>
</evidence>
<evidence type="ECO:0000313" key="4">
    <source>
        <dbReference type="EMBL" id="QKO30066.1"/>
    </source>
</evidence>
<feature type="domain" description="Beta-lactamase-related" evidence="2">
    <location>
        <begin position="66"/>
        <end position="344"/>
    </location>
</feature>
<evidence type="ECO:0000313" key="3">
    <source>
        <dbReference type="EMBL" id="QKN23252.1"/>
    </source>
</evidence>
<accession>A0A859DR39</accession>
<keyword evidence="3" id="KW-0378">Hydrolase</keyword>
<dbReference type="InterPro" id="IPR050789">
    <property type="entry name" value="Diverse_Enzym_Activities"/>
</dbReference>